<evidence type="ECO:0000313" key="5">
    <source>
        <dbReference type="EMBL" id="MVX58503.1"/>
    </source>
</evidence>
<proteinExistence type="predicted"/>
<organism evidence="5 6">
    <name type="scientific">Streptococcus danieliae</name>
    <dbReference type="NCBI Taxonomy" id="747656"/>
    <lineage>
        <taxon>Bacteria</taxon>
        <taxon>Bacillati</taxon>
        <taxon>Bacillota</taxon>
        <taxon>Bacilli</taxon>
        <taxon>Lactobacillales</taxon>
        <taxon>Streptococcaceae</taxon>
        <taxon>Streptococcus</taxon>
    </lineage>
</organism>
<dbReference type="RefSeq" id="WP_160332327.1">
    <property type="nucleotide sequence ID" value="NZ_WSRS01000012.1"/>
</dbReference>
<name>A0A7X3G7D2_9STRE</name>
<sequence length="386" mass="43462">MKRILYLHAGAEMYGADKVLLELIKRLDQTEFEAHVILPNDGVLVEALRQVGAKVEVIPYPILRRKYFNPKGIFDYATSYRKFSKQLAEYAKKHQIDLIHNNTTAVLEGIYLKKKLGLPLIWHVHEIIVKPKQISDFINYLMGRYADKIVTVSQAVANHVLASSAITPEQVQVIYNGVDNSIYQPMDATNIREHFGIAKDQTVIGMIGRVNAWKGQGDFLEAVLPLLQEDPKRLAFLAGSAFEGEEWRVQELDEAIAQSGYANQIKRIDYYDRPQELYNLFDLFVLPSTNPDPLPTVVLEAMASGKPVIGYRHGGVCEMVAEGENGLLAQPGNPALLSEAMKELLEKTEKLQAFGQASLQRQLEHFSLQSYIGNFSTLYREIGDRG</sequence>
<dbReference type="Pfam" id="PF13439">
    <property type="entry name" value="Glyco_transf_4"/>
    <property type="match status" value="1"/>
</dbReference>
<dbReference type="PANTHER" id="PTHR12526:SF510">
    <property type="entry name" value="D-INOSITOL 3-PHOSPHATE GLYCOSYLTRANSFERASE"/>
    <property type="match status" value="1"/>
</dbReference>
<dbReference type="EMBL" id="WSRS01000012">
    <property type="protein sequence ID" value="MVX58503.1"/>
    <property type="molecule type" value="Genomic_DNA"/>
</dbReference>
<dbReference type="AlphaFoldDB" id="A0A7X3G7D2"/>
<dbReference type="Gene3D" id="3.40.50.2000">
    <property type="entry name" value="Glycogen Phosphorylase B"/>
    <property type="match status" value="2"/>
</dbReference>
<dbReference type="GO" id="GO:0016757">
    <property type="term" value="F:glycosyltransferase activity"/>
    <property type="evidence" value="ECO:0007669"/>
    <property type="project" value="UniProtKB-KW"/>
</dbReference>
<feature type="domain" description="Glycosyltransferase subfamily 4-like N-terminal" evidence="4">
    <location>
        <begin position="15"/>
        <end position="179"/>
    </location>
</feature>
<evidence type="ECO:0000313" key="6">
    <source>
        <dbReference type="Proteomes" id="UP000461595"/>
    </source>
</evidence>
<accession>A0A7X3G7D2</accession>
<dbReference type="InterPro" id="IPR028098">
    <property type="entry name" value="Glyco_trans_4-like_N"/>
</dbReference>
<reference evidence="5 6" key="1">
    <citation type="submission" date="2019-12" db="EMBL/GenBank/DDBJ databases">
        <title>Microbes associate with the intestines of laboratory mice.</title>
        <authorList>
            <person name="Navarre W."/>
            <person name="Wong E."/>
        </authorList>
    </citation>
    <scope>NUCLEOTIDE SEQUENCE [LARGE SCALE GENOMIC DNA]</scope>
    <source>
        <strain evidence="5 6">NM51_B2-22</strain>
    </source>
</reference>
<dbReference type="Pfam" id="PF00534">
    <property type="entry name" value="Glycos_transf_1"/>
    <property type="match status" value="1"/>
</dbReference>
<evidence type="ECO:0000259" key="4">
    <source>
        <dbReference type="Pfam" id="PF13439"/>
    </source>
</evidence>
<dbReference type="PANTHER" id="PTHR12526">
    <property type="entry name" value="GLYCOSYLTRANSFERASE"/>
    <property type="match status" value="1"/>
</dbReference>
<dbReference type="SUPFAM" id="SSF53756">
    <property type="entry name" value="UDP-Glycosyltransferase/glycogen phosphorylase"/>
    <property type="match status" value="1"/>
</dbReference>
<evidence type="ECO:0000256" key="2">
    <source>
        <dbReference type="ARBA" id="ARBA00022679"/>
    </source>
</evidence>
<keyword evidence="2 5" id="KW-0808">Transferase</keyword>
<dbReference type="Proteomes" id="UP000461595">
    <property type="component" value="Unassembled WGS sequence"/>
</dbReference>
<evidence type="ECO:0000259" key="3">
    <source>
        <dbReference type="Pfam" id="PF00534"/>
    </source>
</evidence>
<feature type="domain" description="Glycosyl transferase family 1" evidence="3">
    <location>
        <begin position="189"/>
        <end position="358"/>
    </location>
</feature>
<protein>
    <submittedName>
        <fullName evidence="5">Glycosyltransferase</fullName>
    </submittedName>
</protein>
<gene>
    <name evidence="5" type="ORF">E5983_02395</name>
</gene>
<comment type="caution">
    <text evidence="5">The sequence shown here is derived from an EMBL/GenBank/DDBJ whole genome shotgun (WGS) entry which is preliminary data.</text>
</comment>
<dbReference type="OrthoDB" id="9806653at2"/>
<dbReference type="CDD" id="cd03801">
    <property type="entry name" value="GT4_PimA-like"/>
    <property type="match status" value="1"/>
</dbReference>
<dbReference type="InterPro" id="IPR001296">
    <property type="entry name" value="Glyco_trans_1"/>
</dbReference>
<keyword evidence="1" id="KW-0328">Glycosyltransferase</keyword>
<evidence type="ECO:0000256" key="1">
    <source>
        <dbReference type="ARBA" id="ARBA00022676"/>
    </source>
</evidence>